<evidence type="ECO:0000256" key="3">
    <source>
        <dbReference type="ARBA" id="ARBA00022448"/>
    </source>
</evidence>
<dbReference type="PANTHER" id="PTHR36838:SF1">
    <property type="entry name" value="SLR1864 PROTEIN"/>
    <property type="match status" value="1"/>
</dbReference>
<evidence type="ECO:0008006" key="11">
    <source>
        <dbReference type="Google" id="ProtNLM"/>
    </source>
</evidence>
<dbReference type="AlphaFoldDB" id="A0A0V8HKH6"/>
<dbReference type="PANTHER" id="PTHR36838">
    <property type="entry name" value="AUXIN EFFLUX CARRIER FAMILY PROTEIN"/>
    <property type="match status" value="1"/>
</dbReference>
<feature type="transmembrane region" description="Helical" evidence="8">
    <location>
        <begin position="189"/>
        <end position="207"/>
    </location>
</feature>
<organism evidence="9 10">
    <name type="scientific">[Bacillus] enclensis</name>
    <dbReference type="NCBI Taxonomy" id="1402860"/>
    <lineage>
        <taxon>Bacteria</taxon>
        <taxon>Bacillati</taxon>
        <taxon>Bacillota</taxon>
        <taxon>Bacilli</taxon>
        <taxon>Bacillales</taxon>
        <taxon>Bacillaceae</taxon>
        <taxon>Rossellomorea</taxon>
    </lineage>
</organism>
<reference evidence="10" key="1">
    <citation type="submission" date="2016-08" db="EMBL/GenBank/DDBJ databases">
        <authorList>
            <person name="Varghese N."/>
            <person name="Submissions Spin"/>
        </authorList>
    </citation>
    <scope>NUCLEOTIDE SEQUENCE [LARGE SCALE GENOMIC DNA]</scope>
    <source>
        <strain evidence="10">SGD-1123</strain>
    </source>
</reference>
<evidence type="ECO:0000256" key="5">
    <source>
        <dbReference type="ARBA" id="ARBA00022692"/>
    </source>
</evidence>
<proteinExistence type="inferred from homology"/>
<evidence type="ECO:0000256" key="8">
    <source>
        <dbReference type="SAM" id="Phobius"/>
    </source>
</evidence>
<dbReference type="InterPro" id="IPR004776">
    <property type="entry name" value="Mem_transp_PIN-like"/>
</dbReference>
<accession>A0A0V8HKH6</accession>
<keyword evidence="4" id="KW-1003">Cell membrane</keyword>
<keyword evidence="3" id="KW-0813">Transport</keyword>
<dbReference type="GO" id="GO:0005886">
    <property type="term" value="C:plasma membrane"/>
    <property type="evidence" value="ECO:0007669"/>
    <property type="project" value="UniProtKB-SubCell"/>
</dbReference>
<evidence type="ECO:0000256" key="2">
    <source>
        <dbReference type="ARBA" id="ARBA00010145"/>
    </source>
</evidence>
<evidence type="ECO:0000313" key="10">
    <source>
        <dbReference type="Proteomes" id="UP000181997"/>
    </source>
</evidence>
<dbReference type="GO" id="GO:0055085">
    <property type="term" value="P:transmembrane transport"/>
    <property type="evidence" value="ECO:0007669"/>
    <property type="project" value="InterPro"/>
</dbReference>
<protein>
    <recommendedName>
        <fullName evidence="11">AEC family transporter</fullName>
    </recommendedName>
</protein>
<feature type="transmembrane region" description="Helical" evidence="8">
    <location>
        <begin position="57"/>
        <end position="79"/>
    </location>
</feature>
<evidence type="ECO:0000256" key="4">
    <source>
        <dbReference type="ARBA" id="ARBA00022475"/>
    </source>
</evidence>
<dbReference type="RefSeq" id="WP_058298642.1">
    <property type="nucleotide sequence ID" value="NZ_FMAU01000002.1"/>
</dbReference>
<keyword evidence="6 8" id="KW-1133">Transmembrane helix</keyword>
<gene>
    <name evidence="9" type="ORF">GA0061094_2548</name>
</gene>
<sequence>MNVILIVLPALLVFAVGYIGQKKLGFEINSISKMAIYLMYPFLAFKTFYENELNMDYLYIFIFCLSLCLLLIVTIKIVARANDYSKPKVSAMILSGVFMNSGNYGAPVILFAFGELGFRYAVIMMVIQSFLMNTIGLYYAVSGSDITRDNREIWMKIIKMPILHGAWIGLSFQLLHLHVPLFMSQTIDLISQATIPVIMVVLGMQLATLGGKAVEKGSLSLIIILRMAASPVLAFILVSFLPVNAELGAILIILASMPTAANTTMFSLQFNTEPDLVSASTLITTLMSIITIPIMLAIVSV</sequence>
<dbReference type="Gene3D" id="1.20.1530.20">
    <property type="match status" value="1"/>
</dbReference>
<dbReference type="Proteomes" id="UP000181997">
    <property type="component" value="Unassembled WGS sequence"/>
</dbReference>
<dbReference type="Pfam" id="PF03547">
    <property type="entry name" value="Mem_trans"/>
    <property type="match status" value="1"/>
</dbReference>
<evidence type="ECO:0000256" key="7">
    <source>
        <dbReference type="ARBA" id="ARBA00023136"/>
    </source>
</evidence>
<comment type="subcellular location">
    <subcellularLocation>
        <location evidence="1">Cell membrane</location>
        <topology evidence="1">Multi-pass membrane protein</topology>
    </subcellularLocation>
</comment>
<keyword evidence="5 8" id="KW-0812">Transmembrane</keyword>
<name>A0A0V8HKH6_9BACI</name>
<comment type="similarity">
    <text evidence="2">Belongs to the auxin efflux carrier (TC 2.A.69) family.</text>
</comment>
<evidence type="ECO:0000256" key="6">
    <source>
        <dbReference type="ARBA" id="ARBA00022989"/>
    </source>
</evidence>
<evidence type="ECO:0000256" key="1">
    <source>
        <dbReference type="ARBA" id="ARBA00004651"/>
    </source>
</evidence>
<keyword evidence="7 8" id="KW-0472">Membrane</keyword>
<evidence type="ECO:0000313" key="9">
    <source>
        <dbReference type="EMBL" id="SCC10809.1"/>
    </source>
</evidence>
<feature type="transmembrane region" description="Helical" evidence="8">
    <location>
        <begin position="162"/>
        <end position="183"/>
    </location>
</feature>
<dbReference type="InterPro" id="IPR038770">
    <property type="entry name" value="Na+/solute_symporter_sf"/>
</dbReference>
<feature type="transmembrane region" description="Helical" evidence="8">
    <location>
        <begin position="120"/>
        <end position="141"/>
    </location>
</feature>
<keyword evidence="10" id="KW-1185">Reference proteome</keyword>
<dbReference type="OrthoDB" id="148377at2"/>
<feature type="transmembrane region" description="Helical" evidence="8">
    <location>
        <begin position="280"/>
        <end position="299"/>
    </location>
</feature>
<dbReference type="EMBL" id="FMAU01000002">
    <property type="protein sequence ID" value="SCC10809.1"/>
    <property type="molecule type" value="Genomic_DNA"/>
</dbReference>
<feature type="transmembrane region" description="Helical" evidence="8">
    <location>
        <begin position="91"/>
        <end position="114"/>
    </location>
</feature>